<keyword evidence="2" id="KW-1185">Reference proteome</keyword>
<evidence type="ECO:0000313" key="2">
    <source>
        <dbReference type="Proteomes" id="UP000316665"/>
    </source>
</evidence>
<dbReference type="AlphaFoldDB" id="A0A4Y6RKW7"/>
<accession>A0A4Y6RKW7</accession>
<evidence type="ECO:0000313" key="1">
    <source>
        <dbReference type="EMBL" id="QDG73094.1"/>
    </source>
</evidence>
<dbReference type="Proteomes" id="UP000316665">
    <property type="component" value="Chromosome"/>
</dbReference>
<sequence>MTKQKLHEFESASIDLMDAELQLLLTMTWEHEQGNGLTQLGNLSKLVKEKVGESSHIFETERDRESAAWAILNSLQHANNIGVNERGLSYSLLDWSISPTNKDLLRLHRETKAPYFVVVSLVREAKAALDDRTPKGRIMQQIRTRIRLIGEREQFPFHVPALAACIMAIASRPGRIVQSELIAEVESYEKGVEGIAADPARIKRMEIVAELLPTAKQIRLKIDQCYSWSDLASFSGSRTSLNALSHYTQLNHYGYVSDARFSPQRVAVKILPSDFFYSQFSIWFLRASTLMFSGDDRETRILRRSIIDSDRANIRVYDKGVLDSLALLVPLDDPNHDIGRQLALLLMRLNLEWQKRHSKPKESAEFLEKLPPSLRHLVVSHGMRRKIVSSKKTILYCLAGLIAENSYRYRHQNKDKLEPLGIKNRSDFDDYVSKLIHQHGFQYSSETLRRRRSNWHREFLDRVPEIFGLDDAST</sequence>
<dbReference type="KEGG" id="jas:FJQ89_23740"/>
<protein>
    <submittedName>
        <fullName evidence="1">Uncharacterized protein</fullName>
    </submittedName>
</protein>
<gene>
    <name evidence="1" type="ORF">FJQ89_23740</name>
</gene>
<organism evidence="1 2">
    <name type="scientific">Janthinobacterium tructae</name>
    <dbReference type="NCBI Taxonomy" id="2590869"/>
    <lineage>
        <taxon>Bacteria</taxon>
        <taxon>Pseudomonadati</taxon>
        <taxon>Pseudomonadota</taxon>
        <taxon>Betaproteobacteria</taxon>
        <taxon>Burkholderiales</taxon>
        <taxon>Oxalobacteraceae</taxon>
        <taxon>Janthinobacterium</taxon>
    </lineage>
</organism>
<proteinExistence type="predicted"/>
<dbReference type="OrthoDB" id="9978711at2"/>
<dbReference type="RefSeq" id="WP_141171944.1">
    <property type="nucleotide sequence ID" value="NZ_CP041185.1"/>
</dbReference>
<name>A0A4Y6RKW7_9BURK</name>
<dbReference type="EMBL" id="CP041185">
    <property type="protein sequence ID" value="QDG73094.1"/>
    <property type="molecule type" value="Genomic_DNA"/>
</dbReference>
<reference evidence="1 2" key="1">
    <citation type="submission" date="2019-06" db="EMBL/GenBank/DDBJ databases">
        <title>Complete genome sequence of Janthinobacterium sp. SNU WT3 isolated from diseased rainbow trout.</title>
        <authorList>
            <person name="Oh W.T."/>
            <person name="Park S.C."/>
        </authorList>
    </citation>
    <scope>NUCLEOTIDE SEQUENCE [LARGE SCALE GENOMIC DNA]</scope>
    <source>
        <strain evidence="1 2">SNU WT3</strain>
    </source>
</reference>